<comment type="caution">
    <text evidence="2">The sequence shown here is derived from an EMBL/GenBank/DDBJ whole genome shotgun (WGS) entry which is preliminary data.</text>
</comment>
<proteinExistence type="predicted"/>
<feature type="region of interest" description="Disordered" evidence="1">
    <location>
        <begin position="78"/>
        <end position="105"/>
    </location>
</feature>
<dbReference type="Proteomes" id="UP000289784">
    <property type="component" value="Unassembled WGS sequence"/>
</dbReference>
<sequence>MQQSRHDCAQAEHLFALLERDALDAAIDAGLMQFVGAHCTQCPAGWLARIAAAQRQLQTAWDARQRYRARQARLQQRAEARARARLQRTDPARSTSPNPPALPPAVAAVLARAKARAAGRAT</sequence>
<dbReference type="RefSeq" id="WP_129469236.1">
    <property type="nucleotide sequence ID" value="NZ_SAWZ01000001.1"/>
</dbReference>
<keyword evidence="3" id="KW-1185">Reference proteome</keyword>
<feature type="compositionally biased region" description="Basic and acidic residues" evidence="1">
    <location>
        <begin position="78"/>
        <end position="91"/>
    </location>
</feature>
<organism evidence="2 3">
    <name type="scientific">Pseudoxanthomonas composti</name>
    <dbReference type="NCBI Taxonomy" id="2137479"/>
    <lineage>
        <taxon>Bacteria</taxon>
        <taxon>Pseudomonadati</taxon>
        <taxon>Pseudomonadota</taxon>
        <taxon>Gammaproteobacteria</taxon>
        <taxon>Lysobacterales</taxon>
        <taxon>Lysobacteraceae</taxon>
        <taxon>Pseudoxanthomonas</taxon>
    </lineage>
</organism>
<dbReference type="AlphaFoldDB" id="A0A4Q1JYB2"/>
<reference evidence="2 3" key="1">
    <citation type="submission" date="2019-01" db="EMBL/GenBank/DDBJ databases">
        <title>Pseudoxanthomonas composti sp. nov., isolated from compost.</title>
        <authorList>
            <person name="Yang G."/>
        </authorList>
    </citation>
    <scope>NUCLEOTIDE SEQUENCE [LARGE SCALE GENOMIC DNA]</scope>
    <source>
        <strain evidence="2 3">GSS15</strain>
    </source>
</reference>
<evidence type="ECO:0000313" key="3">
    <source>
        <dbReference type="Proteomes" id="UP000289784"/>
    </source>
</evidence>
<evidence type="ECO:0000313" key="2">
    <source>
        <dbReference type="EMBL" id="RXR08343.1"/>
    </source>
</evidence>
<dbReference type="EMBL" id="SAWZ01000001">
    <property type="protein sequence ID" value="RXR08343.1"/>
    <property type="molecule type" value="Genomic_DNA"/>
</dbReference>
<gene>
    <name evidence="2" type="ORF">EPA99_00480</name>
</gene>
<name>A0A4Q1JYB2_9GAMM</name>
<accession>A0A4Q1JYB2</accession>
<evidence type="ECO:0000256" key="1">
    <source>
        <dbReference type="SAM" id="MobiDB-lite"/>
    </source>
</evidence>
<protein>
    <submittedName>
        <fullName evidence="2">Uncharacterized protein</fullName>
    </submittedName>
</protein>